<protein>
    <submittedName>
        <fullName evidence="8">Xanthine/uracil/thiamine/ascorbate permease family protein</fullName>
    </submittedName>
</protein>
<reference evidence="8 9" key="1">
    <citation type="submission" date="2018-06" db="EMBL/GenBank/DDBJ databases">
        <authorList>
            <consortium name="Pathogen Informatics"/>
            <person name="Doyle S."/>
        </authorList>
    </citation>
    <scope>NUCLEOTIDE SEQUENCE [LARGE SCALE GENOMIC DNA]</scope>
    <source>
        <strain evidence="8 9">NCTC13443</strain>
    </source>
</reference>
<dbReference type="EMBL" id="UGKT01000001">
    <property type="protein sequence ID" value="STT05253.1"/>
    <property type="molecule type" value="Genomic_DNA"/>
</dbReference>
<accession>A0A377V8C0</accession>
<proteinExistence type="inferred from homology"/>
<keyword evidence="5 7" id="KW-1133">Transmembrane helix</keyword>
<dbReference type="GO" id="GO:0005886">
    <property type="term" value="C:plasma membrane"/>
    <property type="evidence" value="ECO:0007669"/>
    <property type="project" value="TreeGrafter"/>
</dbReference>
<dbReference type="GO" id="GO:0005345">
    <property type="term" value="F:purine nucleobase transmembrane transporter activity"/>
    <property type="evidence" value="ECO:0007669"/>
    <property type="project" value="TreeGrafter"/>
</dbReference>
<organism evidence="8 9">
    <name type="scientific">Klebsiella pneumoniae</name>
    <dbReference type="NCBI Taxonomy" id="573"/>
    <lineage>
        <taxon>Bacteria</taxon>
        <taxon>Pseudomonadati</taxon>
        <taxon>Pseudomonadota</taxon>
        <taxon>Gammaproteobacteria</taxon>
        <taxon>Enterobacterales</taxon>
        <taxon>Enterobacteriaceae</taxon>
        <taxon>Klebsiella/Raoultella group</taxon>
        <taxon>Klebsiella</taxon>
        <taxon>Klebsiella pneumoniae complex</taxon>
    </lineage>
</organism>
<feature type="transmembrane region" description="Helical" evidence="7">
    <location>
        <begin position="33"/>
        <end position="55"/>
    </location>
</feature>
<evidence type="ECO:0000256" key="1">
    <source>
        <dbReference type="ARBA" id="ARBA00004127"/>
    </source>
</evidence>
<dbReference type="PANTHER" id="PTHR43337">
    <property type="entry name" value="XANTHINE/URACIL PERMEASE C887.17-RELATED"/>
    <property type="match status" value="1"/>
</dbReference>
<dbReference type="PANTHER" id="PTHR43337:SF1">
    <property type="entry name" value="XANTHINE_URACIL PERMEASE C887.17-RELATED"/>
    <property type="match status" value="1"/>
</dbReference>
<evidence type="ECO:0000256" key="2">
    <source>
        <dbReference type="ARBA" id="ARBA00005697"/>
    </source>
</evidence>
<comment type="subcellular location">
    <subcellularLocation>
        <location evidence="1">Endomembrane system</location>
        <topology evidence="1">Multi-pass membrane protein</topology>
    </subcellularLocation>
</comment>
<feature type="transmembrane region" description="Helical" evidence="7">
    <location>
        <begin position="181"/>
        <end position="199"/>
    </location>
</feature>
<comment type="similarity">
    <text evidence="2">Belongs to the nucleobase:cation symporter-2 (NCS2) (TC 2.A.40) family. Azg-like subfamily.</text>
</comment>
<dbReference type="Proteomes" id="UP000255518">
    <property type="component" value="Unassembled WGS sequence"/>
</dbReference>
<feature type="transmembrane region" description="Helical" evidence="7">
    <location>
        <begin position="144"/>
        <end position="161"/>
    </location>
</feature>
<evidence type="ECO:0000256" key="5">
    <source>
        <dbReference type="ARBA" id="ARBA00022989"/>
    </source>
</evidence>
<keyword evidence="3" id="KW-0813">Transport</keyword>
<dbReference type="InterPro" id="IPR006043">
    <property type="entry name" value="NCS2"/>
</dbReference>
<evidence type="ECO:0000256" key="4">
    <source>
        <dbReference type="ARBA" id="ARBA00022692"/>
    </source>
</evidence>
<keyword evidence="4 7" id="KW-0812">Transmembrane</keyword>
<dbReference type="InterPro" id="IPR045018">
    <property type="entry name" value="Azg-like"/>
</dbReference>
<feature type="transmembrane region" description="Helical" evidence="7">
    <location>
        <begin position="67"/>
        <end position="88"/>
    </location>
</feature>
<dbReference type="GO" id="GO:0012505">
    <property type="term" value="C:endomembrane system"/>
    <property type="evidence" value="ECO:0007669"/>
    <property type="project" value="UniProtKB-SubCell"/>
</dbReference>
<name>A0A377V8C0_KLEPN</name>
<evidence type="ECO:0000256" key="6">
    <source>
        <dbReference type="ARBA" id="ARBA00023136"/>
    </source>
</evidence>
<dbReference type="Pfam" id="PF00860">
    <property type="entry name" value="Xan_ur_permease"/>
    <property type="match status" value="1"/>
</dbReference>
<evidence type="ECO:0000313" key="9">
    <source>
        <dbReference type="Proteomes" id="UP000255518"/>
    </source>
</evidence>
<sequence length="237" mass="24620">MADNTLHSSARANWLERRFALRSRGGTLRTECLAGITGFLAAAYLLVVIPGLLAIGGMDKGAATTGTILVFVVGSLLMAFYANLPFIVGPGIGGSVLVGVTLAGSEGIGWQTGLGIACWSGILFFLLTRFGLREVVTRSVPQSIKLGLTASIGLFVAVLGFRNAGLVLANAKTNALMLGDFLAPGALVALCGLFLAIALQARKVPAPFCGPFCAPPWWASPSASPICRQVLSTFPIR</sequence>
<evidence type="ECO:0000256" key="7">
    <source>
        <dbReference type="SAM" id="Phobius"/>
    </source>
</evidence>
<dbReference type="AlphaFoldDB" id="A0A377V8C0"/>
<feature type="transmembrane region" description="Helical" evidence="7">
    <location>
        <begin position="108"/>
        <end position="132"/>
    </location>
</feature>
<keyword evidence="6 7" id="KW-0472">Membrane</keyword>
<evidence type="ECO:0000256" key="3">
    <source>
        <dbReference type="ARBA" id="ARBA00022448"/>
    </source>
</evidence>
<evidence type="ECO:0000313" key="8">
    <source>
        <dbReference type="EMBL" id="STT05253.1"/>
    </source>
</evidence>
<gene>
    <name evidence="8" type="primary">yicO_1</name>
    <name evidence="8" type="ORF">NCTC13443_05186</name>
</gene>